<evidence type="ECO:0000256" key="6">
    <source>
        <dbReference type="ARBA" id="ARBA00025165"/>
    </source>
</evidence>
<evidence type="ECO:0000313" key="10">
    <source>
        <dbReference type="EMBL" id="KAJ1131466.1"/>
    </source>
</evidence>
<accession>A0AAV7PT51</accession>
<name>A0AAV7PT51_PLEWA</name>
<dbReference type="InterPro" id="IPR039304">
    <property type="entry name" value="DNAAF3"/>
</dbReference>
<comment type="caution">
    <text evidence="10">The sequence shown here is derived from an EMBL/GenBank/DDBJ whole genome shotgun (WGS) entry which is preliminary data.</text>
</comment>
<comment type="subcellular location">
    <subcellularLocation>
        <location evidence="4">Dynein axonemal particle</location>
    </subcellularLocation>
</comment>
<keyword evidence="11" id="KW-1185">Reference proteome</keyword>
<evidence type="ECO:0000256" key="1">
    <source>
        <dbReference type="ARBA" id="ARBA00010449"/>
    </source>
</evidence>
<dbReference type="Pfam" id="PF14740">
    <property type="entry name" value="DUF4471"/>
    <property type="match status" value="1"/>
</dbReference>
<dbReference type="Pfam" id="PF14737">
    <property type="entry name" value="DUF4470"/>
    <property type="match status" value="1"/>
</dbReference>
<dbReference type="InterPro" id="IPR028235">
    <property type="entry name" value="DNAAF3_C"/>
</dbReference>
<feature type="domain" description="Dynein assembly factor 3 C-terminal" evidence="9">
    <location>
        <begin position="202"/>
        <end position="522"/>
    </location>
</feature>
<dbReference type="PANTHER" id="PTHR22118">
    <property type="entry name" value="DYNEIN ASSEMBLY FACTOR 3, AXONEMAL"/>
    <property type="match status" value="1"/>
</dbReference>
<dbReference type="PANTHER" id="PTHR22118:SF14">
    <property type="entry name" value="DYNEIN AXONEMAL ASSEMBLY FACTOR 3"/>
    <property type="match status" value="1"/>
</dbReference>
<dbReference type="EMBL" id="JANPWB010000011">
    <property type="protein sequence ID" value="KAJ1131466.1"/>
    <property type="molecule type" value="Genomic_DNA"/>
</dbReference>
<feature type="region of interest" description="Disordered" evidence="7">
    <location>
        <begin position="389"/>
        <end position="430"/>
    </location>
</feature>
<proteinExistence type="inferred from homology"/>
<sequence length="589" mass="66557">MTAKYHLNAIEVPQLRQIPKLVDDGAAEMFNTCNCGGLLPPSLRPFLTEMTATGTGEGFGAVTWWGFSPALDLQMKCLGSSMEHMHCLEDGTPELNMLLVGSGDGRHLLKTICQAHRWPQRQLNFYIVENNAEVLGRQLLFLTLALESPQQMGLQEKSEAFLELFGNSLIRSQTAAYLQEKAHLFIDYITDLEFQHCEMPLLDLTALKFKERDQLEGIFKFWRSPDPKVFQIDKMWDLRNRQYLGTRYDSRRGAYDWDLTMKLHDRGAGVISRQEYCRWREKGAAFELREGIYDFPNNSLASGLLLKLKGEKVPARGYWGDIATGPYIAYGTESEDKSLMKTANGVHTKTAQDISLHNITALFHELATSTRYNPTPAAAGRPTCQITEVDEAEEEEEERRPAEGSGAEGGTETRLSSPSKRQETPKDNGCNPICPKNVSVHFLPLGCVKDLHHKSKYQKLFNLVSSSCGMVHLLTPELKLICAPKATLLVEQTKYMVDLRKEQINNFMDRVAELAKGAGFIPFGTVDCEEDAFARYELQDKQTSRTFHVRKHISGTRHYRHLEEPVGLSRVMPKGSLPFVDNDHKGYKT</sequence>
<comment type="function">
    <text evidence="6">Required for the assembly of axonemal inner and outer dynein arms. Involved in preassembly of dyneins into complexes before their transport into cilia.</text>
</comment>
<dbReference type="InterPro" id="IPR027974">
    <property type="entry name" value="DUF4470"/>
</dbReference>
<evidence type="ECO:0000256" key="4">
    <source>
        <dbReference type="ARBA" id="ARBA00024190"/>
    </source>
</evidence>
<reference evidence="10" key="1">
    <citation type="journal article" date="2022" name="bioRxiv">
        <title>Sequencing and chromosome-scale assembly of the giantPleurodeles waltlgenome.</title>
        <authorList>
            <person name="Brown T."/>
            <person name="Elewa A."/>
            <person name="Iarovenko S."/>
            <person name="Subramanian E."/>
            <person name="Araus A.J."/>
            <person name="Petzold A."/>
            <person name="Susuki M."/>
            <person name="Suzuki K.-i.T."/>
            <person name="Hayashi T."/>
            <person name="Toyoda A."/>
            <person name="Oliveira C."/>
            <person name="Osipova E."/>
            <person name="Leigh N.D."/>
            <person name="Simon A."/>
            <person name="Yun M.H."/>
        </authorList>
    </citation>
    <scope>NUCLEOTIDE SEQUENCE</scope>
    <source>
        <strain evidence="10">20211129_DDA</strain>
        <tissue evidence="10">Liver</tissue>
    </source>
</reference>
<dbReference type="GO" id="GO:0120293">
    <property type="term" value="C:dynein axonemal particle"/>
    <property type="evidence" value="ECO:0007669"/>
    <property type="project" value="UniProtKB-SubCell"/>
</dbReference>
<gene>
    <name evidence="10" type="ORF">NDU88_009803</name>
</gene>
<evidence type="ECO:0000256" key="3">
    <source>
        <dbReference type="ARBA" id="ARBA00022794"/>
    </source>
</evidence>
<dbReference type="GO" id="GO:0044458">
    <property type="term" value="P:motile cilium assembly"/>
    <property type="evidence" value="ECO:0007669"/>
    <property type="project" value="TreeGrafter"/>
</dbReference>
<evidence type="ECO:0000256" key="2">
    <source>
        <dbReference type="ARBA" id="ARBA00022490"/>
    </source>
</evidence>
<dbReference type="GO" id="GO:0070286">
    <property type="term" value="P:axonemal dynein complex assembly"/>
    <property type="evidence" value="ECO:0007669"/>
    <property type="project" value="InterPro"/>
</dbReference>
<evidence type="ECO:0000259" key="9">
    <source>
        <dbReference type="Pfam" id="PF14740"/>
    </source>
</evidence>
<keyword evidence="3" id="KW-0970">Cilium biogenesis/degradation</keyword>
<dbReference type="Proteomes" id="UP001066276">
    <property type="component" value="Chromosome 7"/>
</dbReference>
<evidence type="ECO:0000256" key="7">
    <source>
        <dbReference type="SAM" id="MobiDB-lite"/>
    </source>
</evidence>
<evidence type="ECO:0000256" key="5">
    <source>
        <dbReference type="ARBA" id="ARBA00024431"/>
    </source>
</evidence>
<keyword evidence="2" id="KW-0963">Cytoplasm</keyword>
<evidence type="ECO:0000313" key="11">
    <source>
        <dbReference type="Proteomes" id="UP001066276"/>
    </source>
</evidence>
<evidence type="ECO:0000259" key="8">
    <source>
        <dbReference type="Pfam" id="PF14737"/>
    </source>
</evidence>
<organism evidence="10 11">
    <name type="scientific">Pleurodeles waltl</name>
    <name type="common">Iberian ribbed newt</name>
    <dbReference type="NCBI Taxonomy" id="8319"/>
    <lineage>
        <taxon>Eukaryota</taxon>
        <taxon>Metazoa</taxon>
        <taxon>Chordata</taxon>
        <taxon>Craniata</taxon>
        <taxon>Vertebrata</taxon>
        <taxon>Euteleostomi</taxon>
        <taxon>Amphibia</taxon>
        <taxon>Batrachia</taxon>
        <taxon>Caudata</taxon>
        <taxon>Salamandroidea</taxon>
        <taxon>Salamandridae</taxon>
        <taxon>Pleurodelinae</taxon>
        <taxon>Pleurodeles</taxon>
    </lineage>
</organism>
<comment type="similarity">
    <text evidence="1">Belongs to the DNAAF3 family.</text>
</comment>
<dbReference type="AlphaFoldDB" id="A0AAV7PT51"/>
<protein>
    <recommendedName>
        <fullName evidence="5">Dynein axonemal assembly factor 3</fullName>
    </recommendedName>
</protein>
<feature type="domain" description="DUF4470" evidence="8">
    <location>
        <begin position="64"/>
        <end position="170"/>
    </location>
</feature>